<proteinExistence type="predicted"/>
<dbReference type="Pfam" id="PF19674">
    <property type="entry name" value="DUF6177"/>
    <property type="match status" value="1"/>
</dbReference>
<dbReference type="Proteomes" id="UP001237823">
    <property type="component" value="Unassembled WGS sequence"/>
</dbReference>
<dbReference type="InterPro" id="IPR046175">
    <property type="entry name" value="DUF6177"/>
</dbReference>
<protein>
    <submittedName>
        <fullName evidence="2">DUF6177 family protein</fullName>
    </submittedName>
</protein>
<comment type="caution">
    <text evidence="2">The sequence shown here is derived from an EMBL/GenBank/DDBJ whole genome shotgun (WGS) entry which is preliminary data.</text>
</comment>
<evidence type="ECO:0000313" key="2">
    <source>
        <dbReference type="EMBL" id="MDM7883833.1"/>
    </source>
</evidence>
<sequence>MTAWLDRPRRKDARDDRPEAPHPLVDSAGDGSIRTESRAAVVRLGRAQADLLGRAATEGARPVLVTDGLSVLTEAYRQALTDAGGAWAVRGDDGLRNGLDGGRLEHFTDALRLPPPTSVEDVAVGFLRPQELRTEQLVVSVSVRHRAAAETVLGTTAELLATELAGGAPSGWGTHEPAGRPWDRRALTEAARSRMPDPTRLVVVGSADAPVALTVTAQRTDLGVEELTTGLLAVGPVGGDVTAVRVAAVPQVLGRLAAAQLPLFALVLRRPGRADLAQAPRLAAAPRPVAMLLGAPAVRDLGLDVEVFRERFGAIVAGKPRIPALVLPFGRRDGADAVEELAAVVEHVGADRVADAVGLDDRTREEVRRATEQ</sequence>
<accession>A0ABT7T2M7</accession>
<keyword evidence="3" id="KW-1185">Reference proteome</keyword>
<gene>
    <name evidence="2" type="ORF">QUG92_01835</name>
</gene>
<feature type="region of interest" description="Disordered" evidence="1">
    <location>
        <begin position="1"/>
        <end position="32"/>
    </location>
</feature>
<evidence type="ECO:0000313" key="3">
    <source>
        <dbReference type="Proteomes" id="UP001237823"/>
    </source>
</evidence>
<dbReference type="EMBL" id="JAUCML010000001">
    <property type="protein sequence ID" value="MDM7883833.1"/>
    <property type="molecule type" value="Genomic_DNA"/>
</dbReference>
<evidence type="ECO:0000256" key="1">
    <source>
        <dbReference type="SAM" id="MobiDB-lite"/>
    </source>
</evidence>
<reference evidence="2 3" key="1">
    <citation type="submission" date="2023-06" db="EMBL/GenBank/DDBJ databases">
        <authorList>
            <person name="Feng G."/>
            <person name="Li J."/>
            <person name="Zhu H."/>
        </authorList>
    </citation>
    <scope>NUCLEOTIDE SEQUENCE [LARGE SCALE GENOMIC DNA]</scope>
    <source>
        <strain evidence="2 3">RHCKG23</strain>
    </source>
</reference>
<dbReference type="RefSeq" id="WP_182046582.1">
    <property type="nucleotide sequence ID" value="NZ_JAUCML010000001.1"/>
</dbReference>
<organism evidence="2 3">
    <name type="scientific">Curtobacterium citri</name>
    <dbReference type="NCBI Taxonomy" id="3055139"/>
    <lineage>
        <taxon>Bacteria</taxon>
        <taxon>Bacillati</taxon>
        <taxon>Actinomycetota</taxon>
        <taxon>Actinomycetes</taxon>
        <taxon>Micrococcales</taxon>
        <taxon>Microbacteriaceae</taxon>
        <taxon>Curtobacterium</taxon>
    </lineage>
</organism>
<name>A0ABT7T2M7_9MICO</name>
<feature type="compositionally biased region" description="Basic and acidic residues" evidence="1">
    <location>
        <begin position="1"/>
        <end position="20"/>
    </location>
</feature>